<keyword evidence="4 8" id="KW-0547">Nucleotide-binding</keyword>
<dbReference type="GO" id="GO:0004088">
    <property type="term" value="F:carbamoyl-phosphate synthase (glutamine-hydrolyzing) activity"/>
    <property type="evidence" value="ECO:0007669"/>
    <property type="project" value="UniProtKB-EC"/>
</dbReference>
<dbReference type="EC" id="6.3.5.5" evidence="8"/>
<dbReference type="Proteomes" id="UP001236663">
    <property type="component" value="Unassembled WGS sequence"/>
</dbReference>
<feature type="active site" evidence="8">
    <location>
        <position position="340"/>
    </location>
</feature>
<feature type="region of interest" description="CPSase" evidence="8">
    <location>
        <begin position="1"/>
        <end position="177"/>
    </location>
</feature>
<evidence type="ECO:0000256" key="8">
    <source>
        <dbReference type="HAMAP-Rule" id="MF_01209"/>
    </source>
</evidence>
<dbReference type="InterPro" id="IPR006274">
    <property type="entry name" value="CarbamoylP_synth_ssu"/>
</dbReference>
<dbReference type="InterPro" id="IPR036480">
    <property type="entry name" value="CarbP_synth_ssu_N_sf"/>
</dbReference>
<dbReference type="InterPro" id="IPR002474">
    <property type="entry name" value="CarbamoylP_synth_ssu_N"/>
</dbReference>
<dbReference type="RefSeq" id="WP_163383802.1">
    <property type="nucleotide sequence ID" value="NZ_JAUFQS010000004.1"/>
</dbReference>
<comment type="caution">
    <text evidence="10">The sequence shown here is derived from an EMBL/GenBank/DDBJ whole genome shotgun (WGS) entry which is preliminary data.</text>
</comment>
<keyword evidence="8" id="KW-0665">Pyrimidine biosynthesis</keyword>
<feature type="domain" description="Carbamoyl-phosphate synthase small subunit N-terminal" evidence="9">
    <location>
        <begin position="4"/>
        <end position="134"/>
    </location>
</feature>
<evidence type="ECO:0000313" key="11">
    <source>
        <dbReference type="Proteomes" id="UP001236663"/>
    </source>
</evidence>
<proteinExistence type="inferred from homology"/>
<dbReference type="PANTHER" id="PTHR43418">
    <property type="entry name" value="MULTIFUNCTIONAL TRYPTOPHAN BIOSYNTHESIS PROTEIN-RELATED"/>
    <property type="match status" value="1"/>
</dbReference>
<dbReference type="SUPFAM" id="SSF52317">
    <property type="entry name" value="Class I glutamine amidotransferase-like"/>
    <property type="match status" value="1"/>
</dbReference>
<dbReference type="InterPro" id="IPR050472">
    <property type="entry name" value="Anth_synth/Amidotransfase"/>
</dbReference>
<dbReference type="InterPro" id="IPR035686">
    <property type="entry name" value="CPSase_GATase1"/>
</dbReference>
<dbReference type="SMART" id="SM01097">
    <property type="entry name" value="CPSase_sm_chain"/>
    <property type="match status" value="1"/>
</dbReference>
<dbReference type="SUPFAM" id="SSF52021">
    <property type="entry name" value="Carbamoyl phosphate synthetase, small subunit N-terminal domain"/>
    <property type="match status" value="1"/>
</dbReference>
<dbReference type="CDD" id="cd01744">
    <property type="entry name" value="GATase1_CPSase"/>
    <property type="match status" value="1"/>
</dbReference>
<feature type="binding site" evidence="8">
    <location>
        <position position="296"/>
    </location>
    <ligand>
        <name>L-glutamine</name>
        <dbReference type="ChEBI" id="CHEBI:58359"/>
    </ligand>
</feature>
<feature type="binding site" evidence="8">
    <location>
        <position position="298"/>
    </location>
    <ligand>
        <name>L-glutamine</name>
        <dbReference type="ChEBI" id="CHEBI:58359"/>
    </ligand>
</feature>
<keyword evidence="8" id="KW-0028">Amino-acid biosynthesis</keyword>
<comment type="pathway">
    <text evidence="1 8">Amino-acid biosynthesis; L-arginine biosynthesis; carbamoyl phosphate from bicarbonate: step 1/1.</text>
</comment>
<dbReference type="Gene3D" id="3.50.30.20">
    <property type="entry name" value="Carbamoyl-phosphate synthase small subunit, N-terminal domain"/>
    <property type="match status" value="1"/>
</dbReference>
<comment type="catalytic activity">
    <reaction evidence="8">
        <text>L-glutamine + H2O = L-glutamate + NH4(+)</text>
        <dbReference type="Rhea" id="RHEA:15889"/>
        <dbReference type="ChEBI" id="CHEBI:15377"/>
        <dbReference type="ChEBI" id="CHEBI:28938"/>
        <dbReference type="ChEBI" id="CHEBI:29985"/>
        <dbReference type="ChEBI" id="CHEBI:58359"/>
    </reaction>
</comment>
<evidence type="ECO:0000256" key="3">
    <source>
        <dbReference type="ARBA" id="ARBA00022598"/>
    </source>
</evidence>
<feature type="active site" evidence="8">
    <location>
        <position position="342"/>
    </location>
</feature>
<dbReference type="InterPro" id="IPR017926">
    <property type="entry name" value="GATASE"/>
</dbReference>
<comment type="subunit">
    <text evidence="8">Composed of two chains; the small (or glutamine) chain promotes the hydrolysis of glutamine to ammonia, which is used by the large (or ammonia) chain to synthesize carbamoyl phosphate. Tetramer of heterodimers (alpha,beta)4.</text>
</comment>
<feature type="binding site" evidence="8">
    <location>
        <position position="255"/>
    </location>
    <ligand>
        <name>L-glutamine</name>
        <dbReference type="ChEBI" id="CHEBI:58359"/>
    </ligand>
</feature>
<feature type="active site" description="Nucleophile" evidence="8">
    <location>
        <position position="254"/>
    </location>
</feature>
<dbReference type="PRINTS" id="PR00099">
    <property type="entry name" value="CPSGATASE"/>
</dbReference>
<comment type="similarity">
    <text evidence="2 8">Belongs to the CarA family.</text>
</comment>
<dbReference type="InterPro" id="IPR029062">
    <property type="entry name" value="Class_I_gatase-like"/>
</dbReference>
<keyword evidence="6 8" id="KW-0315">Glutamine amidotransferase</keyword>
<organism evidence="10 11">
    <name type="scientific">Cyclobacterium jeungdonense</name>
    <dbReference type="NCBI Taxonomy" id="708087"/>
    <lineage>
        <taxon>Bacteria</taxon>
        <taxon>Pseudomonadati</taxon>
        <taxon>Bacteroidota</taxon>
        <taxon>Cytophagia</taxon>
        <taxon>Cytophagales</taxon>
        <taxon>Cyclobacteriaceae</taxon>
        <taxon>Cyclobacterium</taxon>
    </lineage>
</organism>
<comment type="catalytic activity">
    <reaction evidence="7 8">
        <text>hydrogencarbonate + L-glutamine + 2 ATP + H2O = carbamoyl phosphate + L-glutamate + 2 ADP + phosphate + 2 H(+)</text>
        <dbReference type="Rhea" id="RHEA:18633"/>
        <dbReference type="ChEBI" id="CHEBI:15377"/>
        <dbReference type="ChEBI" id="CHEBI:15378"/>
        <dbReference type="ChEBI" id="CHEBI:17544"/>
        <dbReference type="ChEBI" id="CHEBI:29985"/>
        <dbReference type="ChEBI" id="CHEBI:30616"/>
        <dbReference type="ChEBI" id="CHEBI:43474"/>
        <dbReference type="ChEBI" id="CHEBI:58228"/>
        <dbReference type="ChEBI" id="CHEBI:58359"/>
        <dbReference type="ChEBI" id="CHEBI:456216"/>
        <dbReference type="EC" id="6.3.5.5"/>
    </reaction>
</comment>
<evidence type="ECO:0000256" key="2">
    <source>
        <dbReference type="ARBA" id="ARBA00007800"/>
    </source>
</evidence>
<evidence type="ECO:0000256" key="7">
    <source>
        <dbReference type="ARBA" id="ARBA00048816"/>
    </source>
</evidence>
<comment type="function">
    <text evidence="8">Small subunit of the glutamine-dependent carbamoyl phosphate synthetase (CPSase). CPSase catalyzes the formation of carbamoyl phosphate from the ammonia moiety of glutamine, carbonate, and phosphate donated by ATP, constituting the first step of 2 biosynthetic pathways, one leading to arginine and/or urea and the other to pyrimidine nucleotides. The small subunit (glutamine amidotransferase) binds and cleaves glutamine to supply the large subunit with the substrate ammonia.</text>
</comment>
<evidence type="ECO:0000256" key="1">
    <source>
        <dbReference type="ARBA" id="ARBA00005077"/>
    </source>
</evidence>
<feature type="binding site" evidence="8">
    <location>
        <position position="299"/>
    </location>
    <ligand>
        <name>L-glutamine</name>
        <dbReference type="ChEBI" id="CHEBI:58359"/>
    </ligand>
</feature>
<keyword evidence="3 8" id="KW-0436">Ligase</keyword>
<sequence>MNRKKATLLLADGTAFTGSLVGSHGTNGGEICFNTGMTGYQEIYTDPSYTGQIIVNTTPHIGNYGVVDEDEQSERPLISGIVVNDFSEIYSRLDASGSLQEYLERHGITGIADVDTRKLVRHIRSKGAMNAIISSEFDDLDQLKKELDKVPDMNGLELSSTVSTTQPYFFGDENAPIKIACVDYGIKRNILRCLADRGVYCKVFPAKTSFSEMEAWNPDAYFLSNGPGDPAVMEYAVITTKEILEQDKPLFGICLGHQILARACDVSTYKMHHGHRGLNHPIKNLLTGKSEITSQNHGFVVTREDIDQNNQLEITHLHLNDGTVAGIKLKNKRAFSVQYHPESAPGPHDSRYLFEQFISLIQN</sequence>
<dbReference type="HAMAP" id="MF_01209">
    <property type="entry name" value="CPSase_S_chain"/>
    <property type="match status" value="1"/>
</dbReference>
<keyword evidence="11" id="KW-1185">Reference proteome</keyword>
<dbReference type="NCBIfam" id="NF009475">
    <property type="entry name" value="PRK12838.1"/>
    <property type="match status" value="1"/>
</dbReference>
<dbReference type="PROSITE" id="PS51273">
    <property type="entry name" value="GATASE_TYPE_1"/>
    <property type="match status" value="1"/>
</dbReference>
<gene>
    <name evidence="8 10" type="primary">carA</name>
    <name evidence="10" type="ORF">QWZ15_03485</name>
</gene>
<feature type="binding site" evidence="8">
    <location>
        <position position="228"/>
    </location>
    <ligand>
        <name>L-glutamine</name>
        <dbReference type="ChEBI" id="CHEBI:58359"/>
    </ligand>
</feature>
<dbReference type="Pfam" id="PF00117">
    <property type="entry name" value="GATase"/>
    <property type="match status" value="1"/>
</dbReference>
<feature type="binding site" evidence="8">
    <location>
        <position position="226"/>
    </location>
    <ligand>
        <name>L-glutamine</name>
        <dbReference type="ChEBI" id="CHEBI:58359"/>
    </ligand>
</feature>
<evidence type="ECO:0000256" key="5">
    <source>
        <dbReference type="ARBA" id="ARBA00022840"/>
    </source>
</evidence>
<dbReference type="EMBL" id="JAUFQS010000004">
    <property type="protein sequence ID" value="MDN3686883.1"/>
    <property type="molecule type" value="Genomic_DNA"/>
</dbReference>
<evidence type="ECO:0000256" key="4">
    <source>
        <dbReference type="ARBA" id="ARBA00022741"/>
    </source>
</evidence>
<reference evidence="11" key="1">
    <citation type="journal article" date="2019" name="Int. J. Syst. Evol. Microbiol.">
        <title>The Global Catalogue of Microorganisms (GCM) 10K type strain sequencing project: providing services to taxonomists for standard genome sequencing and annotation.</title>
        <authorList>
            <consortium name="The Broad Institute Genomics Platform"/>
            <consortium name="The Broad Institute Genome Sequencing Center for Infectious Disease"/>
            <person name="Wu L."/>
            <person name="Ma J."/>
        </authorList>
    </citation>
    <scope>NUCLEOTIDE SEQUENCE [LARGE SCALE GENOMIC DNA]</scope>
    <source>
        <strain evidence="11">CECT 7706</strain>
    </source>
</reference>
<evidence type="ECO:0000259" key="9">
    <source>
        <dbReference type="SMART" id="SM01097"/>
    </source>
</evidence>
<dbReference type="NCBIfam" id="TIGR01368">
    <property type="entry name" value="CPSaseIIsmall"/>
    <property type="match status" value="1"/>
</dbReference>
<dbReference type="Gene3D" id="3.40.50.880">
    <property type="match status" value="1"/>
</dbReference>
<dbReference type="PANTHER" id="PTHR43418:SF7">
    <property type="entry name" value="CARBAMOYL-PHOSPHATE SYNTHASE SMALL CHAIN"/>
    <property type="match status" value="1"/>
</dbReference>
<protein>
    <recommendedName>
        <fullName evidence="8">Carbamoyl phosphate synthase small chain</fullName>
        <ecNumber evidence="8">6.3.5.5</ecNumber>
    </recommendedName>
    <alternativeName>
        <fullName evidence="8">Carbamoyl phosphate synthetase glutamine chain</fullName>
    </alternativeName>
</protein>
<evidence type="ECO:0000313" key="10">
    <source>
        <dbReference type="EMBL" id="MDN3686883.1"/>
    </source>
</evidence>
<evidence type="ECO:0000256" key="6">
    <source>
        <dbReference type="ARBA" id="ARBA00022962"/>
    </source>
</evidence>
<keyword evidence="5 8" id="KW-0067">ATP-binding</keyword>
<feature type="binding site" evidence="8">
    <location>
        <position position="258"/>
    </location>
    <ligand>
        <name>L-glutamine</name>
        <dbReference type="ChEBI" id="CHEBI:58359"/>
    </ligand>
</feature>
<comment type="pathway">
    <text evidence="8">Pyrimidine metabolism; UMP biosynthesis via de novo pathway; (S)-dihydroorotate from bicarbonate: step 1/3.</text>
</comment>
<dbReference type="PRINTS" id="PR00096">
    <property type="entry name" value="GATASE"/>
</dbReference>
<name>A0ABT8C529_9BACT</name>
<dbReference type="Pfam" id="PF00988">
    <property type="entry name" value="CPSase_sm_chain"/>
    <property type="match status" value="1"/>
</dbReference>
<keyword evidence="8" id="KW-0055">Arginine biosynthesis</keyword>
<accession>A0ABT8C529</accession>
<feature type="binding site" evidence="8">
    <location>
        <position position="48"/>
    </location>
    <ligand>
        <name>L-glutamine</name>
        <dbReference type="ChEBI" id="CHEBI:58359"/>
    </ligand>
</feature>